<keyword evidence="2" id="KW-1185">Reference proteome</keyword>
<evidence type="ECO:0000313" key="2">
    <source>
        <dbReference type="Proteomes" id="UP000441389"/>
    </source>
</evidence>
<dbReference type="RefSeq" id="WP_157028153.1">
    <property type="nucleotide sequence ID" value="NZ_WQMS01000016.1"/>
</dbReference>
<evidence type="ECO:0008006" key="3">
    <source>
        <dbReference type="Google" id="ProtNLM"/>
    </source>
</evidence>
<evidence type="ECO:0000313" key="1">
    <source>
        <dbReference type="EMBL" id="MVO79241.1"/>
    </source>
</evidence>
<comment type="caution">
    <text evidence="1">The sequence shown here is derived from an EMBL/GenBank/DDBJ whole genome shotgun (WGS) entry which is preliminary data.</text>
</comment>
<protein>
    <recommendedName>
        <fullName evidence="3">DUF2927 domain-containing protein</fullName>
    </recommendedName>
</protein>
<name>A0A6I4J8U5_9SPHN</name>
<organism evidence="1 2">
    <name type="scientific">Sphingomonas horti</name>
    <dbReference type="NCBI Taxonomy" id="2682842"/>
    <lineage>
        <taxon>Bacteria</taxon>
        <taxon>Pseudomonadati</taxon>
        <taxon>Pseudomonadota</taxon>
        <taxon>Alphaproteobacteria</taxon>
        <taxon>Sphingomonadales</taxon>
        <taxon>Sphingomonadaceae</taxon>
        <taxon>Sphingomonas</taxon>
    </lineage>
</organism>
<dbReference type="Proteomes" id="UP000441389">
    <property type="component" value="Unassembled WGS sequence"/>
</dbReference>
<sequence>MLISLLFLVAQSAAPQAGRAADAAPAAGDPTIVVEGTAKTDAQIRTEAKTFVRAVAAAPDTSDQLARWNEAICPKVIGALPDEEKPILERIREVAKDAGIKLSKRKHCDPNILVAFTSDPSGVVREVFEKQPHRARSIPVAARSDLISGAYPVRWWYDLKLEGRYGEAPIGDNPALLNALDTTRGSVSMGKFAQSENQAGNVADYSSSLIGTKSRQSIGAATIVIDVNRVKKLSHDALASYVAMVALAPLKLPPKPVPTPTITNLFRETPDDRAEDLTEWDRAYLAALYKVAANRSADNQRSSMTATIARHMRGDQ</sequence>
<gene>
    <name evidence="1" type="ORF">GON01_15015</name>
</gene>
<proteinExistence type="predicted"/>
<dbReference type="AlphaFoldDB" id="A0A6I4J8U5"/>
<reference evidence="1 2" key="1">
    <citation type="submission" date="2019-12" db="EMBL/GenBank/DDBJ databases">
        <authorList>
            <person name="Huq M.A."/>
        </authorList>
    </citation>
    <scope>NUCLEOTIDE SEQUENCE [LARGE SCALE GENOMIC DNA]</scope>
    <source>
        <strain evidence="1 2">MAH-20</strain>
    </source>
</reference>
<dbReference type="EMBL" id="WQMS01000016">
    <property type="protein sequence ID" value="MVO79241.1"/>
    <property type="molecule type" value="Genomic_DNA"/>
</dbReference>
<accession>A0A6I4J8U5</accession>